<name>A0AAV1DXJ7_OLDCO</name>
<accession>A0AAV1DXJ7</accession>
<evidence type="ECO:0000313" key="1">
    <source>
        <dbReference type="EMBL" id="CAI9111992.1"/>
    </source>
</evidence>
<reference evidence="1" key="1">
    <citation type="submission" date="2023-03" db="EMBL/GenBank/DDBJ databases">
        <authorList>
            <person name="Julca I."/>
        </authorList>
    </citation>
    <scope>NUCLEOTIDE SEQUENCE</scope>
</reference>
<dbReference type="AlphaFoldDB" id="A0AAV1DXJ7"/>
<gene>
    <name evidence="1" type="ORF">OLC1_LOCUS19268</name>
</gene>
<protein>
    <submittedName>
        <fullName evidence="1">OLC1v1012348C1</fullName>
    </submittedName>
</protein>
<proteinExistence type="predicted"/>
<keyword evidence="2" id="KW-1185">Reference proteome</keyword>
<sequence length="127" mass="14019">MEYYCWATADCNRGVEAAMGVGNRGVEVDTTGGDQVVETGTAFSIEERLRFHQSGDDWIDDMLSSDRVMSYFVEDSDLMNAECGGSKSIEQSYCVSKSTQGRSSVVDPLQSGLCRFQSVLFVREESI</sequence>
<organism evidence="1 2">
    <name type="scientific">Oldenlandia corymbosa var. corymbosa</name>
    <dbReference type="NCBI Taxonomy" id="529605"/>
    <lineage>
        <taxon>Eukaryota</taxon>
        <taxon>Viridiplantae</taxon>
        <taxon>Streptophyta</taxon>
        <taxon>Embryophyta</taxon>
        <taxon>Tracheophyta</taxon>
        <taxon>Spermatophyta</taxon>
        <taxon>Magnoliopsida</taxon>
        <taxon>eudicotyledons</taxon>
        <taxon>Gunneridae</taxon>
        <taxon>Pentapetalae</taxon>
        <taxon>asterids</taxon>
        <taxon>lamiids</taxon>
        <taxon>Gentianales</taxon>
        <taxon>Rubiaceae</taxon>
        <taxon>Rubioideae</taxon>
        <taxon>Spermacoceae</taxon>
        <taxon>Hedyotis-Oldenlandia complex</taxon>
        <taxon>Oldenlandia</taxon>
    </lineage>
</organism>
<dbReference type="EMBL" id="OX459124">
    <property type="protein sequence ID" value="CAI9111992.1"/>
    <property type="molecule type" value="Genomic_DNA"/>
</dbReference>
<dbReference type="Proteomes" id="UP001161247">
    <property type="component" value="Chromosome 7"/>
</dbReference>
<evidence type="ECO:0000313" key="2">
    <source>
        <dbReference type="Proteomes" id="UP001161247"/>
    </source>
</evidence>